<keyword evidence="3" id="KW-0560">Oxidoreductase</keyword>
<evidence type="ECO:0000256" key="3">
    <source>
        <dbReference type="ARBA" id="ARBA00023002"/>
    </source>
</evidence>
<keyword evidence="4" id="KW-0408">Iron</keyword>
<comment type="caution">
    <text evidence="7">The sequence shown here is derived from an EMBL/GenBank/DDBJ whole genome shotgun (WGS) entry which is preliminary data.</text>
</comment>
<gene>
    <name evidence="7" type="ORF">B1B_17519</name>
</gene>
<keyword evidence="5" id="KW-0411">Iron-sulfur</keyword>
<name>T0YE35_9ZZZZ</name>
<feature type="domain" description="Cysteine-rich" evidence="6">
    <location>
        <begin position="2"/>
        <end position="58"/>
    </location>
</feature>
<organism evidence="7">
    <name type="scientific">mine drainage metagenome</name>
    <dbReference type="NCBI Taxonomy" id="410659"/>
    <lineage>
        <taxon>unclassified sequences</taxon>
        <taxon>metagenomes</taxon>
        <taxon>ecological metagenomes</taxon>
    </lineage>
</organism>
<dbReference type="GO" id="GO:0005886">
    <property type="term" value="C:plasma membrane"/>
    <property type="evidence" value="ECO:0007669"/>
    <property type="project" value="TreeGrafter"/>
</dbReference>
<dbReference type="GO" id="GO:0051539">
    <property type="term" value="F:4 iron, 4 sulfur cluster binding"/>
    <property type="evidence" value="ECO:0007669"/>
    <property type="project" value="UniProtKB-KW"/>
</dbReference>
<dbReference type="EMBL" id="AUZY01011701">
    <property type="protein sequence ID" value="EQD33621.1"/>
    <property type="molecule type" value="Genomic_DNA"/>
</dbReference>
<evidence type="ECO:0000313" key="7">
    <source>
        <dbReference type="EMBL" id="EQD33621.1"/>
    </source>
</evidence>
<evidence type="ECO:0000256" key="5">
    <source>
        <dbReference type="ARBA" id="ARBA00023014"/>
    </source>
</evidence>
<dbReference type="Pfam" id="PF02754">
    <property type="entry name" value="CCG"/>
    <property type="match status" value="1"/>
</dbReference>
<dbReference type="InterPro" id="IPR004017">
    <property type="entry name" value="Cys_rich_dom"/>
</dbReference>
<evidence type="ECO:0000259" key="6">
    <source>
        <dbReference type="Pfam" id="PF02754"/>
    </source>
</evidence>
<keyword evidence="2" id="KW-0479">Metal-binding</keyword>
<keyword evidence="1" id="KW-0004">4Fe-4S</keyword>
<proteinExistence type="predicted"/>
<protein>
    <recommendedName>
        <fullName evidence="6">Cysteine-rich domain-containing protein</fullName>
    </recommendedName>
</protein>
<dbReference type="GO" id="GO:0046872">
    <property type="term" value="F:metal ion binding"/>
    <property type="evidence" value="ECO:0007669"/>
    <property type="project" value="UniProtKB-KW"/>
</dbReference>
<evidence type="ECO:0000256" key="4">
    <source>
        <dbReference type="ARBA" id="ARBA00023004"/>
    </source>
</evidence>
<evidence type="ECO:0000256" key="2">
    <source>
        <dbReference type="ARBA" id="ARBA00022723"/>
    </source>
</evidence>
<dbReference type="PANTHER" id="PTHR43255:SF1">
    <property type="entry name" value="IRON-SULFUR-BINDING OXIDOREDUCTASE FADF-RELATED"/>
    <property type="match status" value="1"/>
</dbReference>
<accession>T0YE35</accession>
<sequence length="97" mass="10208">MEMKRSRSEAMCCGAGGGRLFMEETKGQRINRVRVGQARETGAARAAVACPFCATMFQEGINSQELQGELGRADIAVLVAQAMGLDFEPVAAAPASA</sequence>
<reference evidence="7" key="2">
    <citation type="journal article" date="2014" name="ISME J.">
        <title>Microbial stratification in low pH oxic and suboxic macroscopic growths along an acid mine drainage.</title>
        <authorList>
            <person name="Mendez-Garcia C."/>
            <person name="Mesa V."/>
            <person name="Sprenger R.R."/>
            <person name="Richter M."/>
            <person name="Diez M.S."/>
            <person name="Solano J."/>
            <person name="Bargiela R."/>
            <person name="Golyshina O.V."/>
            <person name="Manteca A."/>
            <person name="Ramos J.L."/>
            <person name="Gallego J.R."/>
            <person name="Llorente I."/>
            <person name="Martins Dos Santos V.A."/>
            <person name="Jensen O.N."/>
            <person name="Pelaez A.I."/>
            <person name="Sanchez J."/>
            <person name="Ferrer M."/>
        </authorList>
    </citation>
    <scope>NUCLEOTIDE SEQUENCE</scope>
</reference>
<dbReference type="InterPro" id="IPR051460">
    <property type="entry name" value="HdrC_iron-sulfur_subunit"/>
</dbReference>
<dbReference type="PANTHER" id="PTHR43255">
    <property type="entry name" value="IRON-SULFUR-BINDING OXIDOREDUCTASE FADF-RELATED-RELATED"/>
    <property type="match status" value="1"/>
</dbReference>
<dbReference type="GO" id="GO:0016491">
    <property type="term" value="F:oxidoreductase activity"/>
    <property type="evidence" value="ECO:0007669"/>
    <property type="project" value="UniProtKB-KW"/>
</dbReference>
<reference evidence="7" key="1">
    <citation type="submission" date="2013-08" db="EMBL/GenBank/DDBJ databases">
        <authorList>
            <person name="Mendez C."/>
            <person name="Richter M."/>
            <person name="Ferrer M."/>
            <person name="Sanchez J."/>
        </authorList>
    </citation>
    <scope>NUCLEOTIDE SEQUENCE</scope>
</reference>
<dbReference type="AlphaFoldDB" id="T0YE35"/>
<evidence type="ECO:0000256" key="1">
    <source>
        <dbReference type="ARBA" id="ARBA00022485"/>
    </source>
</evidence>